<proteinExistence type="inferred from homology"/>
<dbReference type="InterPro" id="IPR036388">
    <property type="entry name" value="WH-like_DNA-bd_sf"/>
</dbReference>
<gene>
    <name evidence="4" type="ORF">B1A_19967</name>
</gene>
<dbReference type="EMBL" id="AUZX01014733">
    <property type="protein sequence ID" value="EQD31394.1"/>
    <property type="molecule type" value="Genomic_DNA"/>
</dbReference>
<protein>
    <submittedName>
        <fullName evidence="4">30S ribosomal protein S19e</fullName>
    </submittedName>
</protein>
<keyword evidence="2 4" id="KW-0689">Ribosomal protein</keyword>
<dbReference type="Gene3D" id="1.10.10.10">
    <property type="entry name" value="Winged helix-like DNA-binding domain superfamily/Winged helix DNA-binding domain"/>
    <property type="match status" value="1"/>
</dbReference>
<reference evidence="4" key="1">
    <citation type="submission" date="2013-08" db="EMBL/GenBank/DDBJ databases">
        <authorList>
            <person name="Mendez C."/>
            <person name="Richter M."/>
            <person name="Ferrer M."/>
            <person name="Sanchez J."/>
        </authorList>
    </citation>
    <scope>NUCLEOTIDE SEQUENCE</scope>
</reference>
<accession>T0ZRN1</accession>
<organism evidence="4">
    <name type="scientific">mine drainage metagenome</name>
    <dbReference type="NCBI Taxonomy" id="410659"/>
    <lineage>
        <taxon>unclassified sequences</taxon>
        <taxon>metagenomes</taxon>
        <taxon>ecological metagenomes</taxon>
    </lineage>
</organism>
<evidence type="ECO:0000256" key="1">
    <source>
        <dbReference type="ARBA" id="ARBA00010014"/>
    </source>
</evidence>
<name>T0ZRN1_9ZZZZ</name>
<evidence type="ECO:0000256" key="3">
    <source>
        <dbReference type="ARBA" id="ARBA00023274"/>
    </source>
</evidence>
<sequence>MIDIKIPEWVEFLKAGVHREKSWEQTDWYYRRLASTLRKVSLMGPIGIAKLGQEYGGSVDKGSKRYHPASGSRFIVRHMLNALESLGYVKKDAKGRMLSPKGMSLVEKTSTKVMKELVEKNPELKKYL</sequence>
<dbReference type="PANTHER" id="PTHR11710">
    <property type="entry name" value="40S RIBOSOMAL PROTEIN S19"/>
    <property type="match status" value="1"/>
</dbReference>
<dbReference type="Pfam" id="PF01090">
    <property type="entry name" value="Ribosomal_S19e"/>
    <property type="match status" value="1"/>
</dbReference>
<reference evidence="4" key="2">
    <citation type="journal article" date="2014" name="ISME J.">
        <title>Microbial stratification in low pH oxic and suboxic macroscopic growths along an acid mine drainage.</title>
        <authorList>
            <person name="Mendez-Garcia C."/>
            <person name="Mesa V."/>
            <person name="Sprenger R.R."/>
            <person name="Richter M."/>
            <person name="Diez M.S."/>
            <person name="Solano J."/>
            <person name="Bargiela R."/>
            <person name="Golyshina O.V."/>
            <person name="Manteca A."/>
            <person name="Ramos J.L."/>
            <person name="Gallego J.R."/>
            <person name="Llorente I."/>
            <person name="Martins Dos Santos V.A."/>
            <person name="Jensen O.N."/>
            <person name="Pelaez A.I."/>
            <person name="Sanchez J."/>
            <person name="Ferrer M."/>
        </authorList>
    </citation>
    <scope>NUCLEOTIDE SEQUENCE</scope>
</reference>
<comment type="similarity">
    <text evidence="1">Belongs to the eukaryotic ribosomal protein eS19 family.</text>
</comment>
<dbReference type="AlphaFoldDB" id="T0ZRN1"/>
<dbReference type="GO" id="GO:0003723">
    <property type="term" value="F:RNA binding"/>
    <property type="evidence" value="ECO:0007669"/>
    <property type="project" value="TreeGrafter"/>
</dbReference>
<dbReference type="PANTHER" id="PTHR11710:SF0">
    <property type="entry name" value="40S RIBOSOMAL PROTEIN S19"/>
    <property type="match status" value="1"/>
</dbReference>
<dbReference type="GO" id="GO:0000028">
    <property type="term" value="P:ribosomal small subunit assembly"/>
    <property type="evidence" value="ECO:0007669"/>
    <property type="project" value="TreeGrafter"/>
</dbReference>
<keyword evidence="3" id="KW-0687">Ribonucleoprotein</keyword>
<dbReference type="GO" id="GO:0003735">
    <property type="term" value="F:structural constituent of ribosome"/>
    <property type="evidence" value="ECO:0007669"/>
    <property type="project" value="InterPro"/>
</dbReference>
<dbReference type="SMART" id="SM01413">
    <property type="entry name" value="Ribosomal_S19e"/>
    <property type="match status" value="1"/>
</dbReference>
<dbReference type="GO" id="GO:0006412">
    <property type="term" value="P:translation"/>
    <property type="evidence" value="ECO:0007669"/>
    <property type="project" value="InterPro"/>
</dbReference>
<evidence type="ECO:0000313" key="4">
    <source>
        <dbReference type="EMBL" id="EQD31394.1"/>
    </source>
</evidence>
<evidence type="ECO:0000256" key="2">
    <source>
        <dbReference type="ARBA" id="ARBA00022980"/>
    </source>
</evidence>
<dbReference type="InterPro" id="IPR001266">
    <property type="entry name" value="Ribosomal_eS19"/>
</dbReference>
<dbReference type="GO" id="GO:0022627">
    <property type="term" value="C:cytosolic small ribosomal subunit"/>
    <property type="evidence" value="ECO:0007669"/>
    <property type="project" value="TreeGrafter"/>
</dbReference>
<dbReference type="SUPFAM" id="SSF46785">
    <property type="entry name" value="Winged helix' DNA-binding domain"/>
    <property type="match status" value="1"/>
</dbReference>
<comment type="caution">
    <text evidence="4">The sequence shown here is derived from an EMBL/GenBank/DDBJ whole genome shotgun (WGS) entry which is preliminary data.</text>
</comment>
<dbReference type="InterPro" id="IPR036390">
    <property type="entry name" value="WH_DNA-bd_sf"/>
</dbReference>